<keyword evidence="8" id="KW-1000">Mitochondrion outer membrane</keyword>
<proteinExistence type="inferred from homology"/>
<comment type="catalytic activity">
    <reaction evidence="16">
        <text>RX + glutathione = an S-substituted glutathione + a halide anion + H(+)</text>
        <dbReference type="Rhea" id="RHEA:16437"/>
        <dbReference type="ChEBI" id="CHEBI:15378"/>
        <dbReference type="ChEBI" id="CHEBI:16042"/>
        <dbReference type="ChEBI" id="CHEBI:17792"/>
        <dbReference type="ChEBI" id="CHEBI:57925"/>
        <dbReference type="ChEBI" id="CHEBI:90779"/>
        <dbReference type="EC" id="2.5.1.18"/>
    </reaction>
    <physiologicalReaction direction="left-to-right" evidence="16">
        <dbReference type="Rhea" id="RHEA:16438"/>
    </physiologicalReaction>
</comment>
<dbReference type="PANTHER" id="PTHR10689:SF6">
    <property type="entry name" value="MICROSOMAL GLUTATHIONE S-TRANSFERASE 1"/>
    <property type="match status" value="1"/>
</dbReference>
<evidence type="ECO:0000256" key="5">
    <source>
        <dbReference type="ARBA" id="ARBA00012452"/>
    </source>
</evidence>
<evidence type="ECO:0000256" key="8">
    <source>
        <dbReference type="ARBA" id="ARBA00022787"/>
    </source>
</evidence>
<dbReference type="SUPFAM" id="SSF161084">
    <property type="entry name" value="MAPEG domain-like"/>
    <property type="match status" value="1"/>
</dbReference>
<dbReference type="InterPro" id="IPR023352">
    <property type="entry name" value="MAPEG-like_dom_sf"/>
</dbReference>
<evidence type="ECO:0000256" key="4">
    <source>
        <dbReference type="ARBA" id="ARBA00010459"/>
    </source>
</evidence>
<evidence type="ECO:0000256" key="10">
    <source>
        <dbReference type="ARBA" id="ARBA00022989"/>
    </source>
</evidence>
<keyword evidence="13 17" id="KW-0472">Membrane</keyword>
<evidence type="ECO:0000256" key="13">
    <source>
        <dbReference type="ARBA" id="ARBA00023136"/>
    </source>
</evidence>
<evidence type="ECO:0000256" key="3">
    <source>
        <dbReference type="ARBA" id="ARBA00004477"/>
    </source>
</evidence>
<feature type="transmembrane region" description="Helical" evidence="17">
    <location>
        <begin position="6"/>
        <end position="31"/>
    </location>
</feature>
<keyword evidence="12" id="KW-0496">Mitochondrion</keyword>
<dbReference type="EC" id="2.5.1.18" evidence="5"/>
<comment type="similarity">
    <text evidence="4">Belongs to the MAPEG family.</text>
</comment>
<comment type="function">
    <text evidence="1">Conjugation of reduced glutathione to a wide number of exogenous and endogenous hydrophobic electrophiles.</text>
</comment>
<dbReference type="InterPro" id="IPR001129">
    <property type="entry name" value="Membr-assoc_MAPEG"/>
</dbReference>
<evidence type="ECO:0000256" key="9">
    <source>
        <dbReference type="ARBA" id="ARBA00022824"/>
    </source>
</evidence>
<gene>
    <name evidence="18" type="ORF">VSP0166_LOCUS6188</name>
</gene>
<name>A0A7S4HZ06_9EUKA</name>
<comment type="subunit">
    <text evidence="14">Homotrimer; The trimer binds only one molecule of glutathione.</text>
</comment>
<dbReference type="Gene3D" id="1.20.120.550">
    <property type="entry name" value="Membrane associated eicosanoid/glutathione metabolism-like domain"/>
    <property type="match status" value="1"/>
</dbReference>
<reference evidence="18" key="1">
    <citation type="submission" date="2021-01" db="EMBL/GenBank/DDBJ databases">
        <authorList>
            <person name="Corre E."/>
            <person name="Pelletier E."/>
            <person name="Niang G."/>
            <person name="Scheremetjew M."/>
            <person name="Finn R."/>
            <person name="Kale V."/>
            <person name="Holt S."/>
            <person name="Cochrane G."/>
            <person name="Meng A."/>
            <person name="Brown T."/>
            <person name="Cohen L."/>
        </authorList>
    </citation>
    <scope>NUCLEOTIDE SEQUENCE</scope>
    <source>
        <strain evidence="18">DIVA3 518/3/11/1/6</strain>
    </source>
</reference>
<protein>
    <recommendedName>
        <fullName evidence="15">Microsomal glutathione S-transferase 1</fullName>
        <ecNumber evidence="5">2.5.1.18</ecNumber>
    </recommendedName>
</protein>
<organism evidence="18">
    <name type="scientific">Vannella robusta</name>
    <dbReference type="NCBI Taxonomy" id="1487602"/>
    <lineage>
        <taxon>Eukaryota</taxon>
        <taxon>Amoebozoa</taxon>
        <taxon>Discosea</taxon>
        <taxon>Flabellinia</taxon>
        <taxon>Vannellidae</taxon>
        <taxon>Vannella</taxon>
    </lineage>
</organism>
<sequence length="163" mass="18369">MLLNFYFFVSVMSVSVSLPTVTVQYVIFLVIDAFRLLILAQLTGLARVKTKEFHAPEDARGKDYTPVGQDTSSMSLAARAMRAHYNAIENDLVWLFATTALMYSQANVNAIIAFNTFYQFFRICHAIFYMLGKQPFRALSFLGGAICCIIMLCYAFVQVIINS</sequence>
<evidence type="ECO:0000256" key="7">
    <source>
        <dbReference type="ARBA" id="ARBA00022692"/>
    </source>
</evidence>
<keyword evidence="6" id="KW-0808">Transferase</keyword>
<evidence type="ECO:0000256" key="17">
    <source>
        <dbReference type="SAM" id="Phobius"/>
    </source>
</evidence>
<comment type="subcellular location">
    <subcellularLocation>
        <location evidence="3">Endoplasmic reticulum membrane</location>
        <topology evidence="3">Multi-pass membrane protein</topology>
    </subcellularLocation>
    <subcellularLocation>
        <location evidence="2">Mitochondrion outer membrane</location>
    </subcellularLocation>
</comment>
<evidence type="ECO:0000313" key="18">
    <source>
        <dbReference type="EMBL" id="CAE2213550.1"/>
    </source>
</evidence>
<keyword evidence="10 17" id="KW-1133">Transmembrane helix</keyword>
<accession>A0A7S4HZ06</accession>
<keyword evidence="9" id="KW-0256">Endoplasmic reticulum</keyword>
<keyword evidence="7 17" id="KW-0812">Transmembrane</keyword>
<dbReference type="InterPro" id="IPR040162">
    <property type="entry name" value="MGST1-like"/>
</dbReference>
<dbReference type="Pfam" id="PF01124">
    <property type="entry name" value="MAPEG"/>
    <property type="match status" value="1"/>
</dbReference>
<evidence type="ECO:0000256" key="14">
    <source>
        <dbReference type="ARBA" id="ARBA00038540"/>
    </source>
</evidence>
<dbReference type="EMBL" id="HBKP01008713">
    <property type="protein sequence ID" value="CAE2213550.1"/>
    <property type="molecule type" value="Transcribed_RNA"/>
</dbReference>
<dbReference type="GO" id="GO:0005741">
    <property type="term" value="C:mitochondrial outer membrane"/>
    <property type="evidence" value="ECO:0007669"/>
    <property type="project" value="UniProtKB-SubCell"/>
</dbReference>
<evidence type="ECO:0000256" key="2">
    <source>
        <dbReference type="ARBA" id="ARBA00004294"/>
    </source>
</evidence>
<evidence type="ECO:0000256" key="6">
    <source>
        <dbReference type="ARBA" id="ARBA00022679"/>
    </source>
</evidence>
<feature type="transmembrane region" description="Helical" evidence="17">
    <location>
        <begin position="138"/>
        <end position="161"/>
    </location>
</feature>
<dbReference type="GO" id="GO:0005789">
    <property type="term" value="C:endoplasmic reticulum membrane"/>
    <property type="evidence" value="ECO:0007669"/>
    <property type="project" value="UniProtKB-SubCell"/>
</dbReference>
<dbReference type="AlphaFoldDB" id="A0A7S4HZ06"/>
<evidence type="ECO:0000256" key="12">
    <source>
        <dbReference type="ARBA" id="ARBA00023128"/>
    </source>
</evidence>
<evidence type="ECO:0000256" key="16">
    <source>
        <dbReference type="ARBA" id="ARBA00049385"/>
    </source>
</evidence>
<evidence type="ECO:0000256" key="11">
    <source>
        <dbReference type="ARBA" id="ARBA00022990"/>
    </source>
</evidence>
<evidence type="ECO:0000256" key="1">
    <source>
        <dbReference type="ARBA" id="ARBA00003701"/>
    </source>
</evidence>
<keyword evidence="11" id="KW-0007">Acetylation</keyword>
<evidence type="ECO:0000256" key="15">
    <source>
        <dbReference type="ARBA" id="ARBA00039397"/>
    </source>
</evidence>
<dbReference type="PANTHER" id="PTHR10689">
    <property type="entry name" value="MICROSOMAL GLUTATHIONE S-TRANSFERASE 1"/>
    <property type="match status" value="1"/>
</dbReference>
<dbReference type="GO" id="GO:0004364">
    <property type="term" value="F:glutathione transferase activity"/>
    <property type="evidence" value="ECO:0007669"/>
    <property type="project" value="UniProtKB-EC"/>
</dbReference>